<evidence type="ECO:0000259" key="1">
    <source>
        <dbReference type="PROSITE" id="PS50879"/>
    </source>
</evidence>
<proteinExistence type="predicted"/>
<evidence type="ECO:0000313" key="2">
    <source>
        <dbReference type="EMBL" id="KAF0388278.1"/>
    </source>
</evidence>
<name>A0A8H4A1W2_GIGMA</name>
<dbReference type="InterPro" id="IPR012337">
    <property type="entry name" value="RNaseH-like_sf"/>
</dbReference>
<dbReference type="Gene3D" id="3.30.420.10">
    <property type="entry name" value="Ribonuclease H-like superfamily/Ribonuclease H"/>
    <property type="match status" value="1"/>
</dbReference>
<dbReference type="PROSITE" id="PS50879">
    <property type="entry name" value="RNASE_H_1"/>
    <property type="match status" value="1"/>
</dbReference>
<dbReference type="GO" id="GO:0004523">
    <property type="term" value="F:RNA-DNA hybrid ribonuclease activity"/>
    <property type="evidence" value="ECO:0007669"/>
    <property type="project" value="InterPro"/>
</dbReference>
<dbReference type="InterPro" id="IPR002156">
    <property type="entry name" value="RNaseH_domain"/>
</dbReference>
<gene>
    <name evidence="2" type="ORF">F8M41_011067</name>
</gene>
<organism evidence="2 3">
    <name type="scientific">Gigaspora margarita</name>
    <dbReference type="NCBI Taxonomy" id="4874"/>
    <lineage>
        <taxon>Eukaryota</taxon>
        <taxon>Fungi</taxon>
        <taxon>Fungi incertae sedis</taxon>
        <taxon>Mucoromycota</taxon>
        <taxon>Glomeromycotina</taxon>
        <taxon>Glomeromycetes</taxon>
        <taxon>Diversisporales</taxon>
        <taxon>Gigasporaceae</taxon>
        <taxon>Gigaspora</taxon>
    </lineage>
</organism>
<dbReference type="EMBL" id="WTPW01002276">
    <property type="protein sequence ID" value="KAF0388278.1"/>
    <property type="molecule type" value="Genomic_DNA"/>
</dbReference>
<feature type="domain" description="RNase H type-1" evidence="1">
    <location>
        <begin position="38"/>
        <end position="109"/>
    </location>
</feature>
<dbReference type="SUPFAM" id="SSF53098">
    <property type="entry name" value="Ribonuclease H-like"/>
    <property type="match status" value="1"/>
</dbReference>
<protein>
    <submittedName>
        <fullName evidence="2">Ribonuclease HI</fullName>
    </submittedName>
</protein>
<dbReference type="OrthoDB" id="128665at2759"/>
<keyword evidence="3" id="KW-1185">Reference proteome</keyword>
<reference evidence="2 3" key="1">
    <citation type="journal article" date="2019" name="Environ. Microbiol.">
        <title>At the nexus of three kingdoms: the genome of the mycorrhizal fungus Gigaspora margarita provides insights into plant, endobacterial and fungal interactions.</title>
        <authorList>
            <person name="Venice F."/>
            <person name="Ghignone S."/>
            <person name="Salvioli di Fossalunga A."/>
            <person name="Amselem J."/>
            <person name="Novero M."/>
            <person name="Xianan X."/>
            <person name="Sedzielewska Toro K."/>
            <person name="Morin E."/>
            <person name="Lipzen A."/>
            <person name="Grigoriev I.V."/>
            <person name="Henrissat B."/>
            <person name="Martin F.M."/>
            <person name="Bonfante P."/>
        </authorList>
    </citation>
    <scope>NUCLEOTIDE SEQUENCE [LARGE SCALE GENOMIC DNA]</scope>
    <source>
        <strain evidence="2 3">BEG34</strain>
    </source>
</reference>
<dbReference type="InterPro" id="IPR036397">
    <property type="entry name" value="RNaseH_sf"/>
</dbReference>
<comment type="caution">
    <text evidence="2">The sequence shown here is derived from an EMBL/GenBank/DDBJ whole genome shotgun (WGS) entry which is preliminary data.</text>
</comment>
<sequence length="109" mass="12622">MPKVNSWFYAVLIGRTPANKSLTNFETRTNKKKELLNSNDKLVIYIDGYYKNNNKGCFAGIGIYYEDGSKHITELLPEKLQTKNRAELYAAVRAIETYKNQERVIKNKN</sequence>
<dbReference type="AlphaFoldDB" id="A0A8H4A1W2"/>
<dbReference type="Proteomes" id="UP000439903">
    <property type="component" value="Unassembled WGS sequence"/>
</dbReference>
<dbReference type="Pfam" id="PF00075">
    <property type="entry name" value="RNase_H"/>
    <property type="match status" value="1"/>
</dbReference>
<dbReference type="GO" id="GO:0003676">
    <property type="term" value="F:nucleic acid binding"/>
    <property type="evidence" value="ECO:0007669"/>
    <property type="project" value="InterPro"/>
</dbReference>
<accession>A0A8H4A1W2</accession>
<evidence type="ECO:0000313" key="3">
    <source>
        <dbReference type="Proteomes" id="UP000439903"/>
    </source>
</evidence>